<organism evidence="4 5">
    <name type="scientific">Haematococcus lacustris</name>
    <name type="common">Green alga</name>
    <name type="synonym">Haematococcus pluvialis</name>
    <dbReference type="NCBI Taxonomy" id="44745"/>
    <lineage>
        <taxon>Eukaryota</taxon>
        <taxon>Viridiplantae</taxon>
        <taxon>Chlorophyta</taxon>
        <taxon>core chlorophytes</taxon>
        <taxon>Chlorophyceae</taxon>
        <taxon>CS clade</taxon>
        <taxon>Chlamydomonadales</taxon>
        <taxon>Haematococcaceae</taxon>
        <taxon>Haematococcus</taxon>
    </lineage>
</organism>
<gene>
    <name evidence="4" type="ORF">HaLaN_01334</name>
</gene>
<dbReference type="Pfam" id="PF16209">
    <property type="entry name" value="PhoLip_ATPase_N"/>
    <property type="match status" value="1"/>
</dbReference>
<keyword evidence="5" id="KW-1185">Reference proteome</keyword>
<keyword evidence="2" id="KW-0472">Membrane</keyword>
<dbReference type="EMBL" id="BLLF01000050">
    <property type="protein sequence ID" value="GFH06665.1"/>
    <property type="molecule type" value="Genomic_DNA"/>
</dbReference>
<evidence type="ECO:0000259" key="3">
    <source>
        <dbReference type="Pfam" id="PF16209"/>
    </source>
</evidence>
<dbReference type="InterPro" id="IPR032631">
    <property type="entry name" value="P-type_ATPase_N"/>
</dbReference>
<keyword evidence="2" id="KW-1133">Transmembrane helix</keyword>
<name>A0A699YBG7_HAELA</name>
<evidence type="ECO:0000256" key="1">
    <source>
        <dbReference type="SAM" id="MobiDB-lite"/>
    </source>
</evidence>
<dbReference type="AlphaFoldDB" id="A0A699YBG7"/>
<feature type="domain" description="P-type ATPase N-terminal" evidence="3">
    <location>
        <begin position="78"/>
        <end position="114"/>
    </location>
</feature>
<evidence type="ECO:0000313" key="4">
    <source>
        <dbReference type="EMBL" id="GFH06665.1"/>
    </source>
</evidence>
<proteinExistence type="predicted"/>
<feature type="non-terminal residue" evidence="4">
    <location>
        <position position="1"/>
    </location>
</feature>
<comment type="caution">
    <text evidence="4">The sequence shown here is derived from an EMBL/GenBank/DDBJ whole genome shotgun (WGS) entry which is preliminary data.</text>
</comment>
<evidence type="ECO:0000313" key="5">
    <source>
        <dbReference type="Proteomes" id="UP000485058"/>
    </source>
</evidence>
<reference evidence="4 5" key="1">
    <citation type="submission" date="2020-02" db="EMBL/GenBank/DDBJ databases">
        <title>Draft genome sequence of Haematococcus lacustris strain NIES-144.</title>
        <authorList>
            <person name="Morimoto D."/>
            <person name="Nakagawa S."/>
            <person name="Yoshida T."/>
            <person name="Sawayama S."/>
        </authorList>
    </citation>
    <scope>NUCLEOTIDE SEQUENCE [LARGE SCALE GENOMIC DNA]</scope>
    <source>
        <strain evidence="4 5">NIES-144</strain>
    </source>
</reference>
<keyword evidence="2" id="KW-0812">Transmembrane</keyword>
<feature type="non-terminal residue" evidence="4">
    <location>
        <position position="115"/>
    </location>
</feature>
<protein>
    <submittedName>
        <fullName evidence="4">Pholip_ATPase_N domain-containing protein</fullName>
    </submittedName>
</protein>
<feature type="transmembrane region" description="Helical" evidence="2">
    <location>
        <begin position="90"/>
        <end position="114"/>
    </location>
</feature>
<accession>A0A699YBG7</accession>
<dbReference type="Proteomes" id="UP000485058">
    <property type="component" value="Unassembled WGS sequence"/>
</dbReference>
<feature type="region of interest" description="Disordered" evidence="1">
    <location>
        <begin position="26"/>
        <end position="80"/>
    </location>
</feature>
<evidence type="ECO:0000256" key="2">
    <source>
        <dbReference type="SAM" id="Phobius"/>
    </source>
</evidence>
<sequence>MLLRQIGLDLRPGALSSLPFIGQPGGPPNRIVHLGGPLPAGHVHGPDGQQPQPQPQPGHPAGGGQATRSSHAGPPDGLRYADNHVTTAKYTVLTFLPVFLFELFSRVAYLYFLLQ</sequence>